<dbReference type="Pfam" id="PF17168">
    <property type="entry name" value="DUF5127"/>
    <property type="match status" value="1"/>
</dbReference>
<dbReference type="InterPro" id="IPR033433">
    <property type="entry name" value="GtaA_N"/>
</dbReference>
<dbReference type="GO" id="GO:0003824">
    <property type="term" value="F:catalytic activity"/>
    <property type="evidence" value="ECO:0007669"/>
    <property type="project" value="UniProtKB-ARBA"/>
</dbReference>
<accession>A0A8H3HHP0</accession>
<feature type="domain" description="Glutaminase A N-terminal" evidence="4">
    <location>
        <begin position="111"/>
        <end position="341"/>
    </location>
</feature>
<evidence type="ECO:0008006" key="7">
    <source>
        <dbReference type="Google" id="ProtNLM"/>
    </source>
</evidence>
<sequence>MSSLRWAFSLATLSLLSFIHTPVAEAQNTSWQTTPFNPPAFPLVVKSPYTSAWVTGADKEPARQWPYFGASGILGWTCYVKVDNTTYNVLGVPSVAANNVTIQTQTEFTSTRTIVSSRAGPVNLVLTFLSALDTDDLVRLSLPFSYFSVEAASNDGASHTVSVYTDISGEWITGDNSQQAQWATTTDNNMVVHKMFLQDPIAYGETRQRAQWGTGYLAANRTDGTTWQTGQDTVLRARFLDAGALDNSLDTSFRGVSNNWPIMAIAQNSGTIAAQTQAATFVLGHSRNPAVEYYTSTGKQDRSLYFLSKFTSEDEAVRYAVADYNNARTVSTEFDSKVQTDATKYSPDYASVVAFTTRQAFASMEITLGGTGSGADLQDIKLFTKDAAVDDTGASREGVLSAVDSLYSLMPMLIYTNPSIGNYGLASLLGYAPVSGVQSFAVHDLGLRYSRAISHAQQSRNPLDATANMIIMTHAFMRYTGNAGLAAKHYHTLKTWADYLVSNAVIHEAQLTGDWFTTTPAANQTNLALKGLIALKSMVEIQKAVGMTNESSNYENAAKSGLEQWIQLSSSGTKYTYQSSSQQPQLLHALYADKILGLSFVPESIYAQQRTQWTAGMKSFGVPMNGEGTTTSTAWQYFTLAALTASDTSLLSNSSFTPIKNFVIKSQSDPKVVTPADVYDAATGIASKGYGLRGNVGGSYALLALSVPTKTIAEVPASPSPPAPTITAPGATSSSNSNSAVGGMTNEHIIYALAATIPCFLIPLLL</sequence>
<evidence type="ECO:0000259" key="3">
    <source>
        <dbReference type="Pfam" id="PF16335"/>
    </source>
</evidence>
<dbReference type="InterPro" id="IPR052743">
    <property type="entry name" value="Glutaminase_GtaA"/>
</dbReference>
<organism evidence="5 6">
    <name type="scientific">Rhizoctonia solani</name>
    <dbReference type="NCBI Taxonomy" id="456999"/>
    <lineage>
        <taxon>Eukaryota</taxon>
        <taxon>Fungi</taxon>
        <taxon>Dikarya</taxon>
        <taxon>Basidiomycota</taxon>
        <taxon>Agaricomycotina</taxon>
        <taxon>Agaricomycetes</taxon>
        <taxon>Cantharellales</taxon>
        <taxon>Ceratobasidiaceae</taxon>
        <taxon>Rhizoctonia</taxon>
    </lineage>
</organism>
<dbReference type="GO" id="GO:0005975">
    <property type="term" value="P:carbohydrate metabolic process"/>
    <property type="evidence" value="ECO:0007669"/>
    <property type="project" value="InterPro"/>
</dbReference>
<dbReference type="Gene3D" id="1.50.10.10">
    <property type="match status" value="1"/>
</dbReference>
<dbReference type="EMBL" id="CAJMWT010006189">
    <property type="protein sequence ID" value="CAE6513871.1"/>
    <property type="molecule type" value="Genomic_DNA"/>
</dbReference>
<dbReference type="Pfam" id="PF16335">
    <property type="entry name" value="GtaA_6_Hairpin"/>
    <property type="match status" value="1"/>
</dbReference>
<evidence type="ECO:0000256" key="1">
    <source>
        <dbReference type="SAM" id="MobiDB-lite"/>
    </source>
</evidence>
<evidence type="ECO:0000256" key="2">
    <source>
        <dbReference type="SAM" id="SignalP"/>
    </source>
</evidence>
<evidence type="ECO:0000313" key="6">
    <source>
        <dbReference type="Proteomes" id="UP000663843"/>
    </source>
</evidence>
<evidence type="ECO:0000313" key="5">
    <source>
        <dbReference type="EMBL" id="CAE6513871.1"/>
    </source>
</evidence>
<protein>
    <recommendedName>
        <fullName evidence="7">Glutaminase GtaA</fullName>
    </recommendedName>
</protein>
<reference evidence="5" key="1">
    <citation type="submission" date="2021-01" db="EMBL/GenBank/DDBJ databases">
        <authorList>
            <person name="Kaushik A."/>
        </authorList>
    </citation>
    <scope>NUCLEOTIDE SEQUENCE</scope>
    <source>
        <strain evidence="5">AG2-2IIIB</strain>
    </source>
</reference>
<feature type="signal peptide" evidence="2">
    <location>
        <begin position="1"/>
        <end position="26"/>
    </location>
</feature>
<dbReference type="PANTHER" id="PTHR31987:SF1">
    <property type="entry name" value="GLUTAMINASE A"/>
    <property type="match status" value="1"/>
</dbReference>
<dbReference type="SUPFAM" id="SSF48208">
    <property type="entry name" value="Six-hairpin glycosidases"/>
    <property type="match status" value="1"/>
</dbReference>
<dbReference type="InterPro" id="IPR012341">
    <property type="entry name" value="6hp_glycosidase-like_sf"/>
</dbReference>
<evidence type="ECO:0000259" key="4">
    <source>
        <dbReference type="Pfam" id="PF17168"/>
    </source>
</evidence>
<gene>
    <name evidence="5" type="ORF">RDB_LOCUS156660</name>
</gene>
<name>A0A8H3HHP0_9AGAM</name>
<proteinExistence type="predicted"/>
<feature type="region of interest" description="Disordered" evidence="1">
    <location>
        <begin position="715"/>
        <end position="739"/>
    </location>
</feature>
<dbReference type="Proteomes" id="UP000663843">
    <property type="component" value="Unassembled WGS sequence"/>
</dbReference>
<comment type="caution">
    <text evidence="5">The sequence shown here is derived from an EMBL/GenBank/DDBJ whole genome shotgun (WGS) entry which is preliminary data.</text>
</comment>
<feature type="domain" description="Glutaminase A central" evidence="3">
    <location>
        <begin position="346"/>
        <end position="703"/>
    </location>
</feature>
<feature type="compositionally biased region" description="Low complexity" evidence="1">
    <location>
        <begin position="725"/>
        <end position="735"/>
    </location>
</feature>
<feature type="chain" id="PRO_5034550028" description="Glutaminase GtaA" evidence="2">
    <location>
        <begin position="27"/>
        <end position="766"/>
    </location>
</feature>
<dbReference type="InterPro" id="IPR032514">
    <property type="entry name" value="GtaA_central"/>
</dbReference>
<dbReference type="AlphaFoldDB" id="A0A8H3HHP0"/>
<dbReference type="InterPro" id="IPR008928">
    <property type="entry name" value="6-hairpin_glycosidase_sf"/>
</dbReference>
<dbReference type="PANTHER" id="PTHR31987">
    <property type="entry name" value="GLUTAMINASE A-RELATED"/>
    <property type="match status" value="1"/>
</dbReference>
<keyword evidence="2" id="KW-0732">Signal</keyword>